<keyword evidence="3" id="KW-1185">Reference proteome</keyword>
<evidence type="ECO:0000313" key="2">
    <source>
        <dbReference type="EMBL" id="MDE1463455.1"/>
    </source>
</evidence>
<feature type="transmembrane region" description="Helical" evidence="1">
    <location>
        <begin position="90"/>
        <end position="114"/>
    </location>
</feature>
<organism evidence="2 3">
    <name type="scientific">Spartinivicinus poritis</name>
    <dbReference type="NCBI Taxonomy" id="2994640"/>
    <lineage>
        <taxon>Bacteria</taxon>
        <taxon>Pseudomonadati</taxon>
        <taxon>Pseudomonadota</taxon>
        <taxon>Gammaproteobacteria</taxon>
        <taxon>Oceanospirillales</taxon>
        <taxon>Zooshikellaceae</taxon>
        <taxon>Spartinivicinus</taxon>
    </lineage>
</organism>
<sequence>MIDKLKRAAQATQFLRFPSVVIGGICFLSATYIFLTSRSHETDFLLIPSLAGLLWAISTHCFIATFCAVPEATKEKLGFFKKIKYKLKRTWYWVIGLLFLSTSALLILMTFRIFSYWMRSY</sequence>
<proteinExistence type="predicted"/>
<evidence type="ECO:0000313" key="3">
    <source>
        <dbReference type="Proteomes" id="UP001528823"/>
    </source>
</evidence>
<accession>A0ABT5UB96</accession>
<protein>
    <submittedName>
        <fullName evidence="2">Uncharacterized protein</fullName>
    </submittedName>
</protein>
<dbReference type="EMBL" id="JAPMOU010000020">
    <property type="protein sequence ID" value="MDE1463455.1"/>
    <property type="molecule type" value="Genomic_DNA"/>
</dbReference>
<feature type="transmembrane region" description="Helical" evidence="1">
    <location>
        <begin position="14"/>
        <end position="35"/>
    </location>
</feature>
<keyword evidence="1" id="KW-1133">Transmembrane helix</keyword>
<comment type="caution">
    <text evidence="2">The sequence shown here is derived from an EMBL/GenBank/DDBJ whole genome shotgun (WGS) entry which is preliminary data.</text>
</comment>
<gene>
    <name evidence="2" type="ORF">ORQ98_15955</name>
</gene>
<evidence type="ECO:0000256" key="1">
    <source>
        <dbReference type="SAM" id="Phobius"/>
    </source>
</evidence>
<dbReference type="Proteomes" id="UP001528823">
    <property type="component" value="Unassembled WGS sequence"/>
</dbReference>
<keyword evidence="1" id="KW-0812">Transmembrane</keyword>
<dbReference type="RefSeq" id="WP_274689792.1">
    <property type="nucleotide sequence ID" value="NZ_JAPMOU010000020.1"/>
</dbReference>
<keyword evidence="1" id="KW-0472">Membrane</keyword>
<reference evidence="2 3" key="1">
    <citation type="submission" date="2022-11" db="EMBL/GenBank/DDBJ databases">
        <title>Spartinivicinus poritis sp. nov., isolated from scleractinian coral Porites lutea.</title>
        <authorList>
            <person name="Zhang G."/>
            <person name="Cai L."/>
            <person name="Wei Q."/>
        </authorList>
    </citation>
    <scope>NUCLEOTIDE SEQUENCE [LARGE SCALE GENOMIC DNA]</scope>
    <source>
        <strain evidence="2 3">A2-2</strain>
    </source>
</reference>
<name>A0ABT5UB96_9GAMM</name>
<feature type="transmembrane region" description="Helical" evidence="1">
    <location>
        <begin position="47"/>
        <end position="69"/>
    </location>
</feature>